<reference evidence="5" key="2">
    <citation type="submission" date="2015-01" db="EMBL/GenBank/DDBJ databases">
        <title>Evolutionary Origins and Diversification of the Mycorrhizal Mutualists.</title>
        <authorList>
            <consortium name="DOE Joint Genome Institute"/>
            <consortium name="Mycorrhizal Genomics Consortium"/>
            <person name="Kohler A."/>
            <person name="Kuo A."/>
            <person name="Nagy L.G."/>
            <person name="Floudas D."/>
            <person name="Copeland A."/>
            <person name="Barry K.W."/>
            <person name="Cichocki N."/>
            <person name="Veneault-Fourrey C."/>
            <person name="LaButti K."/>
            <person name="Lindquist E.A."/>
            <person name="Lipzen A."/>
            <person name="Lundell T."/>
            <person name="Morin E."/>
            <person name="Murat C."/>
            <person name="Riley R."/>
            <person name="Ohm R."/>
            <person name="Sun H."/>
            <person name="Tunlid A."/>
            <person name="Henrissat B."/>
            <person name="Grigoriev I.V."/>
            <person name="Hibbett D.S."/>
            <person name="Martin F."/>
        </authorList>
    </citation>
    <scope>NUCLEOTIDE SEQUENCE [LARGE SCALE GENOMIC DNA]</scope>
    <source>
        <strain evidence="5">MUT 4182</strain>
    </source>
</reference>
<feature type="compositionally biased region" description="Acidic residues" evidence="2">
    <location>
        <begin position="147"/>
        <end position="163"/>
    </location>
</feature>
<protein>
    <recommendedName>
        <fullName evidence="1">RNA-dependent RNA polymerase</fullName>
        <ecNumber evidence="1">2.7.7.48</ecNumber>
    </recommendedName>
</protein>
<accession>A0A0C3Q5N4</accession>
<dbReference type="AlphaFoldDB" id="A0A0C3Q5N4"/>
<evidence type="ECO:0000256" key="1">
    <source>
        <dbReference type="RuleBase" id="RU363098"/>
    </source>
</evidence>
<dbReference type="InterPro" id="IPR007855">
    <property type="entry name" value="RDRP"/>
</dbReference>
<sequence>MSTPPQSEPDHERTKVKYPMEIFDGQPSPSSSAAEEQEPASQTLHERVSTSLDLHRLPGVHVDLDSDSDESMFEGSDARSWHSAESNVEHGDENVQVSPPPPLVEGNGATQIEDDDPYMEDTLDAAMSQLSMDDLARLQRSDRGEDSADDDDAMSISDLDDTSDANPDSSWVAVANTAGTTTDSNDDLKHKESIVLPNSPDVLPHNDLNNASFSGNNGPLSRRDIAPADCSIIAHSAEHTAWFDKYGVPWSAQWQVAVMVSNEKKEWEEITEQYIQALSGTNYRVGPKVLGVLFRNERQRAPSAPAQNRLGNPYFELDKEEAALDKGTFETLGLCSQSDDTTELSMGSWWGGRIEQRAVMVKGPKSICNGSKTSWNIQLFHQAMRGKSCRFTRKFGSRRFIQLGIPDLKDLTSEERNSLKEKLIKRHILNGRIFRAFFADGGTLISKWSARFKLGLSTSQPVLLFDTARIHFIDDIVPASQSHREGSPAAKHVMNDGCGLINRTALRLIQRQQDLPSMPTAVQGRIAGAKGLWILHPDDQENRPQIWLTKSQVKIQYTTDELDEDPSRRILDLLRVAQVKEPIRLSAQPVINLAHNGVPNSVFSELLQESLKSTIDHVLESWDSDDGVAMWSMVFDKSGIGNIRKRRYEKFSERVFGSFRDTEEEEDNFWTSDGLAPSGDISPFNGGPDPNSGCPTDSAEQIIELLQAGFIPSKCRHLAKLMERYLEAEVRRITRGYHILVNRSAEVFAAPDFSRTLKPGEVFFRSSRRCALIDDDDMTDGIVHGNMVIFRYPIKTPSDARLVKAVDYPQLREFRDVLLFSVLGDRSEASILAGGDYDGDTICMITEPRLVNAFKNSSLRFADPPDGFDEHLETAVCRSQEILSTMSFLSEADSIRELQNVLLDAVTRENYCGMYSNWSDIATFMYGYGSDRTHYLSYMVLARHFNELDAGKSGIHVKSEVWERDREEFGRLNQPACMKKSKSGRQKRVKEQPEEDDPFRSEENDPPRSENLGPFVLKVLNPFAEDQEKRYIQLIKKLNIGADADCDPALLAPLHDADRRANLLREEGQDGMWREMESLKSFVKINRESWAELFRKKRPMHTPNASSRLGRTSSQHSPFSGPSEFYSLPKAVQIQEKREVSDEFWNGFKSPLKHFSEDEARRVMCSYAYHHAQEKAQTARDCGGEGSFGYVFAVAFKTLTEMKSKASGGLSSSCIEPFHDLMIPRRGIRSQERM</sequence>
<feature type="region of interest" description="Disordered" evidence="2">
    <location>
        <begin position="973"/>
        <end position="1013"/>
    </location>
</feature>
<dbReference type="GO" id="GO:0003968">
    <property type="term" value="F:RNA-directed RNA polymerase activity"/>
    <property type="evidence" value="ECO:0007669"/>
    <property type="project" value="UniProtKB-KW"/>
</dbReference>
<feature type="region of interest" description="Disordered" evidence="2">
    <location>
        <begin position="139"/>
        <end position="170"/>
    </location>
</feature>
<feature type="region of interest" description="Disordered" evidence="2">
    <location>
        <begin position="1100"/>
        <end position="1121"/>
    </location>
</feature>
<dbReference type="GO" id="GO:0003723">
    <property type="term" value="F:RNA binding"/>
    <property type="evidence" value="ECO:0007669"/>
    <property type="project" value="UniProtKB-KW"/>
</dbReference>
<organism evidence="4 5">
    <name type="scientific">Tulasnella calospora MUT 4182</name>
    <dbReference type="NCBI Taxonomy" id="1051891"/>
    <lineage>
        <taxon>Eukaryota</taxon>
        <taxon>Fungi</taxon>
        <taxon>Dikarya</taxon>
        <taxon>Basidiomycota</taxon>
        <taxon>Agaricomycotina</taxon>
        <taxon>Agaricomycetes</taxon>
        <taxon>Cantharellales</taxon>
        <taxon>Tulasnellaceae</taxon>
        <taxon>Tulasnella</taxon>
    </lineage>
</organism>
<dbReference type="EMBL" id="KN823249">
    <property type="protein sequence ID" value="KIO18946.1"/>
    <property type="molecule type" value="Genomic_DNA"/>
</dbReference>
<dbReference type="PANTHER" id="PTHR23079:SF14">
    <property type="entry name" value="RNA-DEPENDENT RNA POLYMERASE"/>
    <property type="match status" value="1"/>
</dbReference>
<dbReference type="Pfam" id="PF05183">
    <property type="entry name" value="RdRP"/>
    <property type="match status" value="1"/>
</dbReference>
<feature type="region of interest" description="Disordered" evidence="2">
    <location>
        <begin position="1"/>
        <end position="115"/>
    </location>
</feature>
<dbReference type="PANTHER" id="PTHR23079">
    <property type="entry name" value="RNA-DEPENDENT RNA POLYMERASE"/>
    <property type="match status" value="1"/>
</dbReference>
<feature type="compositionally biased region" description="Basic and acidic residues" evidence="2">
    <location>
        <begin position="76"/>
        <end position="93"/>
    </location>
</feature>
<evidence type="ECO:0000313" key="4">
    <source>
        <dbReference type="EMBL" id="KIO18946.1"/>
    </source>
</evidence>
<dbReference type="GO" id="GO:0030422">
    <property type="term" value="P:siRNA processing"/>
    <property type="evidence" value="ECO:0007669"/>
    <property type="project" value="TreeGrafter"/>
</dbReference>
<dbReference type="Proteomes" id="UP000054248">
    <property type="component" value="Unassembled WGS sequence"/>
</dbReference>
<feature type="compositionally biased region" description="Low complexity" evidence="2">
    <location>
        <begin position="26"/>
        <end position="42"/>
    </location>
</feature>
<feature type="compositionally biased region" description="Polar residues" evidence="2">
    <location>
        <begin position="1103"/>
        <end position="1120"/>
    </location>
</feature>
<feature type="compositionally biased region" description="Basic and acidic residues" evidence="2">
    <location>
        <begin position="998"/>
        <end position="1008"/>
    </location>
</feature>
<evidence type="ECO:0000259" key="3">
    <source>
        <dbReference type="Pfam" id="PF05183"/>
    </source>
</evidence>
<gene>
    <name evidence="4" type="ORF">M407DRAFT_11625</name>
</gene>
<comment type="catalytic activity">
    <reaction evidence="1">
        <text>RNA(n) + a ribonucleoside 5'-triphosphate = RNA(n+1) + diphosphate</text>
        <dbReference type="Rhea" id="RHEA:21248"/>
        <dbReference type="Rhea" id="RHEA-COMP:14527"/>
        <dbReference type="Rhea" id="RHEA-COMP:17342"/>
        <dbReference type="ChEBI" id="CHEBI:33019"/>
        <dbReference type="ChEBI" id="CHEBI:61557"/>
        <dbReference type="ChEBI" id="CHEBI:140395"/>
        <dbReference type="EC" id="2.7.7.48"/>
    </reaction>
</comment>
<feature type="compositionally biased region" description="Basic and acidic residues" evidence="2">
    <location>
        <begin position="44"/>
        <end position="56"/>
    </location>
</feature>
<keyword evidence="1" id="KW-0808">Transferase</keyword>
<dbReference type="HOGENOM" id="CLU_003387_1_0_1"/>
<dbReference type="STRING" id="1051891.A0A0C3Q5N4"/>
<keyword evidence="5" id="KW-1185">Reference proteome</keyword>
<dbReference type="GO" id="GO:0031380">
    <property type="term" value="C:nuclear RNA-directed RNA polymerase complex"/>
    <property type="evidence" value="ECO:0007669"/>
    <property type="project" value="TreeGrafter"/>
</dbReference>
<dbReference type="EC" id="2.7.7.48" evidence="1"/>
<evidence type="ECO:0000256" key="2">
    <source>
        <dbReference type="SAM" id="MobiDB-lite"/>
    </source>
</evidence>
<name>A0A0C3Q5N4_9AGAM</name>
<keyword evidence="1" id="KW-0548">Nucleotidyltransferase</keyword>
<feature type="domain" description="RDRP core" evidence="3">
    <location>
        <begin position="445"/>
        <end position="988"/>
    </location>
</feature>
<keyword evidence="1" id="KW-0696">RNA-directed RNA polymerase</keyword>
<evidence type="ECO:0000313" key="5">
    <source>
        <dbReference type="Proteomes" id="UP000054248"/>
    </source>
</evidence>
<dbReference type="OrthoDB" id="10055769at2759"/>
<reference evidence="4 5" key="1">
    <citation type="submission" date="2014-04" db="EMBL/GenBank/DDBJ databases">
        <authorList>
            <consortium name="DOE Joint Genome Institute"/>
            <person name="Kuo A."/>
            <person name="Girlanda M."/>
            <person name="Perotto S."/>
            <person name="Kohler A."/>
            <person name="Nagy L.G."/>
            <person name="Floudas D."/>
            <person name="Copeland A."/>
            <person name="Barry K.W."/>
            <person name="Cichocki N."/>
            <person name="Veneault-Fourrey C."/>
            <person name="LaButti K."/>
            <person name="Lindquist E.A."/>
            <person name="Lipzen A."/>
            <person name="Lundell T."/>
            <person name="Morin E."/>
            <person name="Murat C."/>
            <person name="Sun H."/>
            <person name="Tunlid A."/>
            <person name="Henrissat B."/>
            <person name="Grigoriev I.V."/>
            <person name="Hibbett D.S."/>
            <person name="Martin F."/>
            <person name="Nordberg H.P."/>
            <person name="Cantor M.N."/>
            <person name="Hua S.X."/>
        </authorList>
    </citation>
    <scope>NUCLEOTIDE SEQUENCE [LARGE SCALE GENOMIC DNA]</scope>
    <source>
        <strain evidence="4 5">MUT 4182</strain>
    </source>
</reference>
<keyword evidence="1" id="KW-0694">RNA-binding</keyword>
<dbReference type="InterPro" id="IPR057596">
    <property type="entry name" value="RDRP_core"/>
</dbReference>
<comment type="similarity">
    <text evidence="1">Belongs to the RdRP family.</text>
</comment>
<feature type="compositionally biased region" description="Basic residues" evidence="2">
    <location>
        <begin position="979"/>
        <end position="988"/>
    </location>
</feature>
<proteinExistence type="inferred from homology"/>